<evidence type="ECO:0000313" key="1">
    <source>
        <dbReference type="EMBL" id="KYN41799.1"/>
    </source>
</evidence>
<dbReference type="AlphaFoldDB" id="A0A195FPC6"/>
<proteinExistence type="predicted"/>
<reference evidence="1 2" key="1">
    <citation type="submission" date="2016-03" db="EMBL/GenBank/DDBJ databases">
        <title>Trachymyrmex septentrionalis WGS genome.</title>
        <authorList>
            <person name="Nygaard S."/>
            <person name="Hu H."/>
            <person name="Boomsma J."/>
            <person name="Zhang G."/>
        </authorList>
    </citation>
    <scope>NUCLEOTIDE SEQUENCE [LARGE SCALE GENOMIC DNA]</scope>
    <source>
        <strain evidence="1">Tsep2-gDNA-1</strain>
        <tissue evidence="1">Whole body</tissue>
    </source>
</reference>
<accession>A0A195FPC6</accession>
<evidence type="ECO:0000313" key="2">
    <source>
        <dbReference type="Proteomes" id="UP000078541"/>
    </source>
</evidence>
<feature type="non-terminal residue" evidence="1">
    <location>
        <position position="1"/>
    </location>
</feature>
<keyword evidence="2" id="KW-1185">Reference proteome</keyword>
<protein>
    <submittedName>
        <fullName evidence="1">Uncharacterized protein</fullName>
    </submittedName>
</protein>
<name>A0A195FPC6_9HYME</name>
<gene>
    <name evidence="1" type="ORF">ALC56_03729</name>
</gene>
<dbReference type="Proteomes" id="UP000078541">
    <property type="component" value="Unassembled WGS sequence"/>
</dbReference>
<sequence>SFGCSRDNTINVNVSPYEEENGWRETQAKVIKAPSERDMSETEIVLVKRFSVVLRFFVFNYVALELRAPLSRDKRQATDDSSKKATAAPDPVARRPFRMIARFYVFISGSRRARFSPRRHFCFSIANRNSFRSHFVYLCGERER</sequence>
<dbReference type="EMBL" id="KQ981424">
    <property type="protein sequence ID" value="KYN41799.1"/>
    <property type="molecule type" value="Genomic_DNA"/>
</dbReference>
<organism evidence="1 2">
    <name type="scientific">Trachymyrmex septentrionalis</name>
    <dbReference type="NCBI Taxonomy" id="34720"/>
    <lineage>
        <taxon>Eukaryota</taxon>
        <taxon>Metazoa</taxon>
        <taxon>Ecdysozoa</taxon>
        <taxon>Arthropoda</taxon>
        <taxon>Hexapoda</taxon>
        <taxon>Insecta</taxon>
        <taxon>Pterygota</taxon>
        <taxon>Neoptera</taxon>
        <taxon>Endopterygota</taxon>
        <taxon>Hymenoptera</taxon>
        <taxon>Apocrita</taxon>
        <taxon>Aculeata</taxon>
        <taxon>Formicoidea</taxon>
        <taxon>Formicidae</taxon>
        <taxon>Myrmicinae</taxon>
        <taxon>Trachymyrmex</taxon>
    </lineage>
</organism>